<feature type="domain" description="Thioredoxin" evidence="6">
    <location>
        <begin position="317"/>
        <end position="468"/>
    </location>
</feature>
<dbReference type="SUPFAM" id="SSF52833">
    <property type="entry name" value="Thioredoxin-like"/>
    <property type="match status" value="1"/>
</dbReference>
<evidence type="ECO:0000256" key="2">
    <source>
        <dbReference type="ARBA" id="ARBA00022748"/>
    </source>
</evidence>
<sequence length="468" mass="53367">MSDLHKSIKLASTIVMHLLVKIVVAMIVVAPFGLANGKCNNFQHSDNFIVVDVKLTDGNRLYYIDDFGNLEFLKSGVNRFDDTSDLQVTDNRFKIDYFLKKGDRITVTKSNEFVKLASQNSERDRELMFPLAFFKKFDSESFNQLSFQRSFLGKEYVANPKSRNNAFESQYRDYDGFIKQYAAENHLNNHFVQFYEAVELFNVTERKLRFGNVVFPAQYIKDMTQEAETSLKEDRFLFLSSYRNSANACLFALRKLYPETAVRDILAKHFSGQTRTYLVVSILNSPRNTGPMFKLTKKERDQLVADVAATHEDSKYSRYLSTIDRISSISIQGDDVITSSGKKSTFGKATGNKITYVDFWASWCAPCREEMPASARLSDQYSSKGINFVYISIDKNPAAWQKAAHQIGLNKDASFLMPKGIQSAILRKYGVKSIPRYMIIDKSGKVVDSDAPRPSDPAINQIFNRLSF</sequence>
<dbReference type="Pfam" id="PF08534">
    <property type="entry name" value="Redoxin"/>
    <property type="match status" value="1"/>
</dbReference>
<evidence type="ECO:0000256" key="1">
    <source>
        <dbReference type="ARBA" id="ARBA00004196"/>
    </source>
</evidence>
<keyword evidence="5" id="KW-0812">Transmembrane</keyword>
<accession>A0AAU8FKA9</accession>
<dbReference type="GO" id="GO:0017004">
    <property type="term" value="P:cytochrome complex assembly"/>
    <property type="evidence" value="ECO:0007669"/>
    <property type="project" value="UniProtKB-KW"/>
</dbReference>
<dbReference type="PANTHER" id="PTHR42852">
    <property type="entry name" value="THIOL:DISULFIDE INTERCHANGE PROTEIN DSBE"/>
    <property type="match status" value="1"/>
</dbReference>
<dbReference type="CDD" id="cd02966">
    <property type="entry name" value="TlpA_like_family"/>
    <property type="match status" value="1"/>
</dbReference>
<evidence type="ECO:0000256" key="5">
    <source>
        <dbReference type="SAM" id="Phobius"/>
    </source>
</evidence>
<reference evidence="7" key="1">
    <citation type="submission" date="2024-06" db="EMBL/GenBank/DDBJ databases">
        <title>Sequencing and assembly of the genome of Dyadobacter sp. strain 676, a symbiont of Cyamopsis tetragonoloba.</title>
        <authorList>
            <person name="Guro P."/>
            <person name="Sazanova A."/>
            <person name="Kuznetsova I."/>
            <person name="Belimov A."/>
            <person name="Safronova V."/>
        </authorList>
    </citation>
    <scope>NUCLEOTIDE SEQUENCE</scope>
    <source>
        <strain evidence="7">676</strain>
    </source>
</reference>
<evidence type="ECO:0000256" key="4">
    <source>
        <dbReference type="ARBA" id="ARBA00023284"/>
    </source>
</evidence>
<organism evidence="7">
    <name type="scientific">Dyadobacter sp. 676</name>
    <dbReference type="NCBI Taxonomy" id="3088362"/>
    <lineage>
        <taxon>Bacteria</taxon>
        <taxon>Pseudomonadati</taxon>
        <taxon>Bacteroidota</taxon>
        <taxon>Cytophagia</taxon>
        <taxon>Cytophagales</taxon>
        <taxon>Spirosomataceae</taxon>
        <taxon>Dyadobacter</taxon>
    </lineage>
</organism>
<dbReference type="EMBL" id="CP159289">
    <property type="protein sequence ID" value="XCH24803.1"/>
    <property type="molecule type" value="Genomic_DNA"/>
</dbReference>
<keyword evidence="3" id="KW-1015">Disulfide bond</keyword>
<name>A0AAU8FKA9_9BACT</name>
<feature type="transmembrane region" description="Helical" evidence="5">
    <location>
        <begin position="12"/>
        <end position="34"/>
    </location>
</feature>
<keyword evidence="4" id="KW-0676">Redox-active center</keyword>
<keyword evidence="5" id="KW-0472">Membrane</keyword>
<gene>
    <name evidence="7" type="ORF">ABV298_31715</name>
</gene>
<comment type="subcellular location">
    <subcellularLocation>
        <location evidence="1">Cell envelope</location>
    </subcellularLocation>
</comment>
<dbReference type="Gene3D" id="3.40.30.10">
    <property type="entry name" value="Glutaredoxin"/>
    <property type="match status" value="1"/>
</dbReference>
<dbReference type="InterPro" id="IPR036249">
    <property type="entry name" value="Thioredoxin-like_sf"/>
</dbReference>
<evidence type="ECO:0000256" key="3">
    <source>
        <dbReference type="ARBA" id="ARBA00023157"/>
    </source>
</evidence>
<dbReference type="InterPro" id="IPR013740">
    <property type="entry name" value="Redoxin"/>
</dbReference>
<evidence type="ECO:0000259" key="6">
    <source>
        <dbReference type="PROSITE" id="PS51352"/>
    </source>
</evidence>
<dbReference type="GO" id="GO:0030313">
    <property type="term" value="C:cell envelope"/>
    <property type="evidence" value="ECO:0007669"/>
    <property type="project" value="UniProtKB-SubCell"/>
</dbReference>
<dbReference type="PROSITE" id="PS51352">
    <property type="entry name" value="THIOREDOXIN_2"/>
    <property type="match status" value="1"/>
</dbReference>
<keyword evidence="2" id="KW-0201">Cytochrome c-type biogenesis</keyword>
<proteinExistence type="predicted"/>
<evidence type="ECO:0000313" key="7">
    <source>
        <dbReference type="EMBL" id="XCH24803.1"/>
    </source>
</evidence>
<dbReference type="InterPro" id="IPR013766">
    <property type="entry name" value="Thioredoxin_domain"/>
</dbReference>
<dbReference type="RefSeq" id="WP_353720111.1">
    <property type="nucleotide sequence ID" value="NZ_CP159289.1"/>
</dbReference>
<dbReference type="AlphaFoldDB" id="A0AAU8FKA9"/>
<dbReference type="InterPro" id="IPR050553">
    <property type="entry name" value="Thioredoxin_ResA/DsbE_sf"/>
</dbReference>
<dbReference type="PANTHER" id="PTHR42852:SF6">
    <property type="entry name" value="THIOL:DISULFIDE INTERCHANGE PROTEIN DSBE"/>
    <property type="match status" value="1"/>
</dbReference>
<keyword evidence="5" id="KW-1133">Transmembrane helix</keyword>
<protein>
    <submittedName>
        <fullName evidence="7">TlpA disulfide reductase family protein</fullName>
    </submittedName>
</protein>